<dbReference type="GO" id="GO:0004252">
    <property type="term" value="F:serine-type endopeptidase activity"/>
    <property type="evidence" value="ECO:0007669"/>
    <property type="project" value="InterPro"/>
</dbReference>
<dbReference type="Gene3D" id="2.40.10.10">
    <property type="entry name" value="Trypsin-like serine proteases"/>
    <property type="match status" value="2"/>
</dbReference>
<dbReference type="PANTHER" id="PTHR36234:SF5">
    <property type="entry name" value="LYSYL ENDOPEPTIDASE"/>
    <property type="match status" value="1"/>
</dbReference>
<dbReference type="AlphaFoldDB" id="A0AAD2FJH6"/>
<feature type="transmembrane region" description="Helical" evidence="2">
    <location>
        <begin position="497"/>
        <end position="517"/>
    </location>
</feature>
<keyword evidence="2" id="KW-0472">Membrane</keyword>
<dbReference type="EMBL" id="CAKOGP040001113">
    <property type="protein sequence ID" value="CAJ1943349.1"/>
    <property type="molecule type" value="Genomic_DNA"/>
</dbReference>
<keyword evidence="1" id="KW-0843">Virulence</keyword>
<dbReference type="PROSITE" id="PS00134">
    <property type="entry name" value="TRYPSIN_HIS"/>
    <property type="match status" value="1"/>
</dbReference>
<feature type="chain" id="PRO_5042120105" description="Serine protease" evidence="3">
    <location>
        <begin position="30"/>
        <end position="518"/>
    </location>
</feature>
<keyword evidence="2" id="KW-0812">Transmembrane</keyword>
<proteinExistence type="predicted"/>
<evidence type="ECO:0000256" key="3">
    <source>
        <dbReference type="SAM" id="SignalP"/>
    </source>
</evidence>
<dbReference type="InterPro" id="IPR018114">
    <property type="entry name" value="TRYPSIN_HIS"/>
</dbReference>
<keyword evidence="3" id="KW-0732">Signal</keyword>
<dbReference type="InterPro" id="IPR009003">
    <property type="entry name" value="Peptidase_S1_PA"/>
</dbReference>
<dbReference type="GO" id="GO:0006508">
    <property type="term" value="P:proteolysis"/>
    <property type="evidence" value="ECO:0007669"/>
    <property type="project" value="InterPro"/>
</dbReference>
<keyword evidence="5" id="KW-1185">Reference proteome</keyword>
<dbReference type="Pfam" id="PF13365">
    <property type="entry name" value="Trypsin_2"/>
    <property type="match status" value="1"/>
</dbReference>
<evidence type="ECO:0000313" key="4">
    <source>
        <dbReference type="EMBL" id="CAJ1943349.1"/>
    </source>
</evidence>
<dbReference type="SUPFAM" id="SSF50494">
    <property type="entry name" value="Trypsin-like serine proteases"/>
    <property type="match status" value="1"/>
</dbReference>
<sequence length="518" mass="56844">MRLCSQKYNTTTVVSISLLLLLSSGRVHSQEPRSLRASHKTHICDKDFQPIIAKTDAPDSSSLQPRPKQEKLEYHLNLPQLQEEQDDDSEQRGEDAIKLEYLMALHFNSFELDPRCTLEIRDKHDELVTALSGTGSSFWSEHIKGSSVRLVLNCNEEEKDHAGDHHSITTSTDANDRSPAQFKSNFIIDEYVVIDSNIVQDGNAVQRTLAEVLNEPARNLEICRNDDLKNAQCYEATHPEAFQVANSVVRMKYANTDFCTGWMISPGLLMTAGHCVETTEEVMNTEYQFSYGSSSCTSDLFDTPEIYRPIELVKVDYQSDYALIRMEGNPGFKYGYLELENSLPAVNDVIYIPQHPLGRDIELAIEELSPFNAGGLCSVYANGQGAADSSCEKYGASFRDFAYYCDTEGGSSGAPVLSATSNKVIGIHHCGSTCENFAIPVFHIHNAIISIVTTDILTAVEVAPTMAPTAGSGGNETVLDTPASGAGRTRTGSKLSFSLPSCWALGLLLLLSSLIVAI</sequence>
<evidence type="ECO:0000256" key="1">
    <source>
        <dbReference type="ARBA" id="ARBA00023026"/>
    </source>
</evidence>
<dbReference type="PANTHER" id="PTHR36234">
    <property type="entry name" value="LYSYL ENDOPEPTIDASE"/>
    <property type="match status" value="1"/>
</dbReference>
<evidence type="ECO:0008006" key="6">
    <source>
        <dbReference type="Google" id="ProtNLM"/>
    </source>
</evidence>
<accession>A0AAD2FJH6</accession>
<gene>
    <name evidence="4" type="ORF">CYCCA115_LOCUS8395</name>
</gene>
<name>A0AAD2FJH6_9STRA</name>
<evidence type="ECO:0000313" key="5">
    <source>
        <dbReference type="Proteomes" id="UP001295423"/>
    </source>
</evidence>
<organism evidence="4 5">
    <name type="scientific">Cylindrotheca closterium</name>
    <dbReference type="NCBI Taxonomy" id="2856"/>
    <lineage>
        <taxon>Eukaryota</taxon>
        <taxon>Sar</taxon>
        <taxon>Stramenopiles</taxon>
        <taxon>Ochrophyta</taxon>
        <taxon>Bacillariophyta</taxon>
        <taxon>Bacillariophyceae</taxon>
        <taxon>Bacillariophycidae</taxon>
        <taxon>Bacillariales</taxon>
        <taxon>Bacillariaceae</taxon>
        <taxon>Cylindrotheca</taxon>
    </lineage>
</organism>
<dbReference type="InterPro" id="IPR043504">
    <property type="entry name" value="Peptidase_S1_PA_chymotrypsin"/>
</dbReference>
<feature type="signal peptide" evidence="3">
    <location>
        <begin position="1"/>
        <end position="29"/>
    </location>
</feature>
<evidence type="ECO:0000256" key="2">
    <source>
        <dbReference type="SAM" id="Phobius"/>
    </source>
</evidence>
<keyword evidence="2" id="KW-1133">Transmembrane helix</keyword>
<comment type="caution">
    <text evidence="4">The sequence shown here is derived from an EMBL/GenBank/DDBJ whole genome shotgun (WGS) entry which is preliminary data.</text>
</comment>
<dbReference type="Proteomes" id="UP001295423">
    <property type="component" value="Unassembled WGS sequence"/>
</dbReference>
<protein>
    <recommendedName>
        <fullName evidence="6">Serine protease</fullName>
    </recommendedName>
</protein>
<reference evidence="4" key="1">
    <citation type="submission" date="2023-08" db="EMBL/GenBank/DDBJ databases">
        <authorList>
            <person name="Audoor S."/>
            <person name="Bilcke G."/>
        </authorList>
    </citation>
    <scope>NUCLEOTIDE SEQUENCE</scope>
</reference>